<dbReference type="EMBL" id="GBXM01076468">
    <property type="protein sequence ID" value="JAH32109.1"/>
    <property type="molecule type" value="Transcribed_RNA"/>
</dbReference>
<accession>A0A0E9RSI1</accession>
<dbReference type="AlphaFoldDB" id="A0A0E9RSI1"/>
<proteinExistence type="predicted"/>
<organism evidence="1">
    <name type="scientific">Anguilla anguilla</name>
    <name type="common">European freshwater eel</name>
    <name type="synonym">Muraena anguilla</name>
    <dbReference type="NCBI Taxonomy" id="7936"/>
    <lineage>
        <taxon>Eukaryota</taxon>
        <taxon>Metazoa</taxon>
        <taxon>Chordata</taxon>
        <taxon>Craniata</taxon>
        <taxon>Vertebrata</taxon>
        <taxon>Euteleostomi</taxon>
        <taxon>Actinopterygii</taxon>
        <taxon>Neopterygii</taxon>
        <taxon>Teleostei</taxon>
        <taxon>Anguilliformes</taxon>
        <taxon>Anguillidae</taxon>
        <taxon>Anguilla</taxon>
    </lineage>
</organism>
<sequence>MNPNTEKMANPATKLVPLFRQHSMIQSL</sequence>
<evidence type="ECO:0000313" key="1">
    <source>
        <dbReference type="EMBL" id="JAH32109.1"/>
    </source>
</evidence>
<name>A0A0E9RSI1_ANGAN</name>
<reference evidence="1" key="2">
    <citation type="journal article" date="2015" name="Fish Shellfish Immunol.">
        <title>Early steps in the European eel (Anguilla anguilla)-Vibrio vulnificus interaction in the gills: Role of the RtxA13 toxin.</title>
        <authorList>
            <person name="Callol A."/>
            <person name="Pajuelo D."/>
            <person name="Ebbesson L."/>
            <person name="Teles M."/>
            <person name="MacKenzie S."/>
            <person name="Amaro C."/>
        </authorList>
    </citation>
    <scope>NUCLEOTIDE SEQUENCE</scope>
</reference>
<reference evidence="1" key="1">
    <citation type="submission" date="2014-11" db="EMBL/GenBank/DDBJ databases">
        <authorList>
            <person name="Amaro Gonzalez C."/>
        </authorList>
    </citation>
    <scope>NUCLEOTIDE SEQUENCE</scope>
</reference>
<protein>
    <submittedName>
        <fullName evidence="1">Uncharacterized protein</fullName>
    </submittedName>
</protein>